<keyword evidence="2" id="KW-1185">Reference proteome</keyword>
<accession>A0A4U0TMF4</accession>
<dbReference type="OrthoDB" id="5314997at2759"/>
<reference evidence="1 2" key="1">
    <citation type="submission" date="2017-03" db="EMBL/GenBank/DDBJ databases">
        <title>Genomes of endolithic fungi from Antarctica.</title>
        <authorList>
            <person name="Coleine C."/>
            <person name="Masonjones S."/>
            <person name="Stajich J.E."/>
        </authorList>
    </citation>
    <scope>NUCLEOTIDE SEQUENCE [LARGE SCALE GENOMIC DNA]</scope>
    <source>
        <strain evidence="1 2">CCFEE 6315</strain>
    </source>
</reference>
<organism evidence="1 2">
    <name type="scientific">Salinomyces thailandicus</name>
    <dbReference type="NCBI Taxonomy" id="706561"/>
    <lineage>
        <taxon>Eukaryota</taxon>
        <taxon>Fungi</taxon>
        <taxon>Dikarya</taxon>
        <taxon>Ascomycota</taxon>
        <taxon>Pezizomycotina</taxon>
        <taxon>Dothideomycetes</taxon>
        <taxon>Dothideomycetidae</taxon>
        <taxon>Mycosphaerellales</taxon>
        <taxon>Teratosphaeriaceae</taxon>
        <taxon>Salinomyces</taxon>
    </lineage>
</organism>
<protein>
    <submittedName>
        <fullName evidence="1">Uncharacterized protein</fullName>
    </submittedName>
</protein>
<gene>
    <name evidence="1" type="ORF">B0A50_07834</name>
</gene>
<comment type="caution">
    <text evidence="1">The sequence shown here is derived from an EMBL/GenBank/DDBJ whole genome shotgun (WGS) entry which is preliminary data.</text>
</comment>
<evidence type="ECO:0000313" key="2">
    <source>
        <dbReference type="Proteomes" id="UP000308549"/>
    </source>
</evidence>
<name>A0A4U0TMF4_9PEZI</name>
<sequence>MGRGGVNQLVLNNAADSSFKNGSGVFPFFGLPRELRDSIYDDCLIFKRKFGPQYGIRLRGRRVVQPHLLLLNSQFRDEYLEQAQKKTCLVIVDRDHYHGEPLKLPSVMKYAHKLELHLALACDAADHVMSGSSKCKVKQELRMHRKWIGDICLQMKELDSIKVSVMLDFHEYISDCETHLLAEQYRLTNLEALTSLEIFHCDYYVGPKTDSASAWNFSKPKSLIMMWSAQKGILECVEHEERVDEAGR</sequence>
<dbReference type="AlphaFoldDB" id="A0A4U0TMF4"/>
<dbReference type="Proteomes" id="UP000308549">
    <property type="component" value="Unassembled WGS sequence"/>
</dbReference>
<evidence type="ECO:0000313" key="1">
    <source>
        <dbReference type="EMBL" id="TKA22895.1"/>
    </source>
</evidence>
<dbReference type="EMBL" id="NAJL01000064">
    <property type="protein sequence ID" value="TKA22895.1"/>
    <property type="molecule type" value="Genomic_DNA"/>
</dbReference>
<proteinExistence type="predicted"/>